<comment type="caution">
    <text evidence="3">The sequence shown here is derived from an EMBL/GenBank/DDBJ whole genome shotgun (WGS) entry which is preliminary data.</text>
</comment>
<dbReference type="RefSeq" id="WP_230548749.1">
    <property type="nucleotide sequence ID" value="NZ_JAJISD010000001.1"/>
</dbReference>
<dbReference type="InterPro" id="IPR042100">
    <property type="entry name" value="Bug_dom1"/>
</dbReference>
<reference evidence="3 4" key="1">
    <citation type="submission" date="2021-11" db="EMBL/GenBank/DDBJ databases">
        <authorList>
            <person name="Lee D.-H."/>
            <person name="Kim S.-B."/>
        </authorList>
    </citation>
    <scope>NUCLEOTIDE SEQUENCE [LARGE SCALE GENOMIC DNA]</scope>
    <source>
        <strain evidence="3 4">KCTC 52223</strain>
    </source>
</reference>
<dbReference type="Pfam" id="PF03401">
    <property type="entry name" value="TctC"/>
    <property type="match status" value="1"/>
</dbReference>
<comment type="similarity">
    <text evidence="1">Belongs to the UPF0065 (bug) family.</text>
</comment>
<dbReference type="CDD" id="cd13578">
    <property type="entry name" value="PBP2_Bug27"/>
    <property type="match status" value="1"/>
</dbReference>
<dbReference type="Gene3D" id="3.40.190.150">
    <property type="entry name" value="Bordetella uptake gene, domain 1"/>
    <property type="match status" value="1"/>
</dbReference>
<evidence type="ECO:0000256" key="1">
    <source>
        <dbReference type="ARBA" id="ARBA00006987"/>
    </source>
</evidence>
<gene>
    <name evidence="3" type="ORF">LJ725_00980</name>
</gene>
<dbReference type="Proteomes" id="UP001198862">
    <property type="component" value="Unassembled WGS sequence"/>
</dbReference>
<proteinExistence type="inferred from homology"/>
<dbReference type="Gene3D" id="3.40.190.10">
    <property type="entry name" value="Periplasmic binding protein-like II"/>
    <property type="match status" value="1"/>
</dbReference>
<protein>
    <submittedName>
        <fullName evidence="3">Tripartite tricarboxylate transporter substrate binding protein</fullName>
    </submittedName>
</protein>
<dbReference type="InterPro" id="IPR005064">
    <property type="entry name" value="BUG"/>
</dbReference>
<feature type="signal peptide" evidence="2">
    <location>
        <begin position="1"/>
        <end position="29"/>
    </location>
</feature>
<dbReference type="EMBL" id="JAJISD010000001">
    <property type="protein sequence ID" value="MCC8427521.1"/>
    <property type="molecule type" value="Genomic_DNA"/>
</dbReference>
<dbReference type="InterPro" id="IPR006311">
    <property type="entry name" value="TAT_signal"/>
</dbReference>
<dbReference type="PROSITE" id="PS51318">
    <property type="entry name" value="TAT"/>
    <property type="match status" value="1"/>
</dbReference>
<evidence type="ECO:0000256" key="2">
    <source>
        <dbReference type="SAM" id="SignalP"/>
    </source>
</evidence>
<keyword evidence="4" id="KW-1185">Reference proteome</keyword>
<organism evidence="3 4">
    <name type="scientific">Reyranella aquatilis</name>
    <dbReference type="NCBI Taxonomy" id="2035356"/>
    <lineage>
        <taxon>Bacteria</taxon>
        <taxon>Pseudomonadati</taxon>
        <taxon>Pseudomonadota</taxon>
        <taxon>Alphaproteobacteria</taxon>
        <taxon>Hyphomicrobiales</taxon>
        <taxon>Reyranellaceae</taxon>
        <taxon>Reyranella</taxon>
    </lineage>
</organism>
<accession>A0ABS8KN80</accession>
<feature type="chain" id="PRO_5047055059" evidence="2">
    <location>
        <begin position="30"/>
        <end position="329"/>
    </location>
</feature>
<evidence type="ECO:0000313" key="3">
    <source>
        <dbReference type="EMBL" id="MCC8427521.1"/>
    </source>
</evidence>
<name>A0ABS8KN80_9HYPH</name>
<keyword evidence="2" id="KW-0732">Signal</keyword>
<dbReference type="PANTHER" id="PTHR42928">
    <property type="entry name" value="TRICARBOXYLATE-BINDING PROTEIN"/>
    <property type="match status" value="1"/>
</dbReference>
<dbReference type="PIRSF" id="PIRSF017082">
    <property type="entry name" value="YflP"/>
    <property type="match status" value="1"/>
</dbReference>
<evidence type="ECO:0000313" key="4">
    <source>
        <dbReference type="Proteomes" id="UP001198862"/>
    </source>
</evidence>
<sequence length="329" mass="34508">MATVPGRRAALTGLAAACATSLVALPATAQTVYPDKPVRMIIAFAAGGPTDVVGRLLAPRVSEILGQQVIVENKPGATGNIGTAMVADAKPDGYTILFSASTMAMAPALYGKALGYDPVNGLAAIAYVASAPLILLAPMDGAKSTPELVGMLRKDPGKYSYASSGNGGMIHLASYLFATRAGGDALHVPYRGSAPGMVDMIAGRHGFQIDTLQSSKGFIDGGKVRVLGVASDKRLPQLPDVPTIKEAAGFDYAINTWYAVYAPAKTPRPIIDKLNAAFNQALKQPDMVKKANELALELVDSTPEQAKKFYDDQMAFWDPIIKQSGAKPE</sequence>
<dbReference type="PANTHER" id="PTHR42928:SF5">
    <property type="entry name" value="BLR1237 PROTEIN"/>
    <property type="match status" value="1"/>
</dbReference>